<organism evidence="2 3">
    <name type="scientific">Steinernema carpocapsae</name>
    <name type="common">Entomopathogenic nematode</name>
    <dbReference type="NCBI Taxonomy" id="34508"/>
    <lineage>
        <taxon>Eukaryota</taxon>
        <taxon>Metazoa</taxon>
        <taxon>Ecdysozoa</taxon>
        <taxon>Nematoda</taxon>
        <taxon>Chromadorea</taxon>
        <taxon>Rhabditida</taxon>
        <taxon>Tylenchina</taxon>
        <taxon>Panagrolaimomorpha</taxon>
        <taxon>Strongyloidoidea</taxon>
        <taxon>Steinernematidae</taxon>
        <taxon>Steinernema</taxon>
    </lineage>
</organism>
<name>A0A4V6A671_STECR</name>
<proteinExistence type="predicted"/>
<evidence type="ECO:0000256" key="1">
    <source>
        <dbReference type="SAM" id="Phobius"/>
    </source>
</evidence>
<keyword evidence="3" id="KW-1185">Reference proteome</keyword>
<dbReference type="Proteomes" id="UP000298663">
    <property type="component" value="Unassembled WGS sequence"/>
</dbReference>
<reference evidence="2 3" key="2">
    <citation type="journal article" date="2019" name="G3 (Bethesda)">
        <title>Hybrid Assembly of the Genome of the Entomopathogenic Nematode Steinernema carpocapsae Identifies the X-Chromosome.</title>
        <authorList>
            <person name="Serra L."/>
            <person name="Macchietto M."/>
            <person name="Macias-Munoz A."/>
            <person name="McGill C.J."/>
            <person name="Rodriguez I.M."/>
            <person name="Rodriguez B."/>
            <person name="Murad R."/>
            <person name="Mortazavi A."/>
        </authorList>
    </citation>
    <scope>NUCLEOTIDE SEQUENCE [LARGE SCALE GENOMIC DNA]</scope>
    <source>
        <strain evidence="2 3">ALL</strain>
    </source>
</reference>
<accession>A0A4V6A671</accession>
<comment type="caution">
    <text evidence="2">The sequence shown here is derived from an EMBL/GenBank/DDBJ whole genome shotgun (WGS) entry which is preliminary data.</text>
</comment>
<keyword evidence="1" id="KW-1133">Transmembrane helix</keyword>
<dbReference type="AlphaFoldDB" id="A0A4V6A671"/>
<keyword evidence="1" id="KW-0812">Transmembrane</keyword>
<sequence length="82" mass="9516">MKQSYIALLMTETLILIAFLTEFLTQVKNKRTQFSKLGQTPFLILDSLFRENIGCFCSQARDLLLFRLEDRSRHLGTEVSES</sequence>
<keyword evidence="1" id="KW-0472">Membrane</keyword>
<evidence type="ECO:0000313" key="2">
    <source>
        <dbReference type="EMBL" id="TKR93695.1"/>
    </source>
</evidence>
<feature type="transmembrane region" description="Helical" evidence="1">
    <location>
        <begin position="6"/>
        <end position="25"/>
    </location>
</feature>
<protein>
    <submittedName>
        <fullName evidence="2">Uncharacterized protein</fullName>
    </submittedName>
</protein>
<evidence type="ECO:0000313" key="3">
    <source>
        <dbReference type="Proteomes" id="UP000298663"/>
    </source>
</evidence>
<dbReference type="EMBL" id="AZBU02000002">
    <property type="protein sequence ID" value="TKR93695.1"/>
    <property type="molecule type" value="Genomic_DNA"/>
</dbReference>
<gene>
    <name evidence="2" type="ORF">L596_008105</name>
</gene>
<reference evidence="2 3" key="1">
    <citation type="journal article" date="2015" name="Genome Biol.">
        <title>Comparative genomics of Steinernema reveals deeply conserved gene regulatory networks.</title>
        <authorList>
            <person name="Dillman A.R."/>
            <person name="Macchietto M."/>
            <person name="Porter C.F."/>
            <person name="Rogers A."/>
            <person name="Williams B."/>
            <person name="Antoshechkin I."/>
            <person name="Lee M.M."/>
            <person name="Goodwin Z."/>
            <person name="Lu X."/>
            <person name="Lewis E.E."/>
            <person name="Goodrich-Blair H."/>
            <person name="Stock S.P."/>
            <person name="Adams B.J."/>
            <person name="Sternberg P.W."/>
            <person name="Mortazavi A."/>
        </authorList>
    </citation>
    <scope>NUCLEOTIDE SEQUENCE [LARGE SCALE GENOMIC DNA]</scope>
    <source>
        <strain evidence="2 3">ALL</strain>
    </source>
</reference>